<name>A0A1X7DVS5_9MICC</name>
<dbReference type="Pfam" id="PF13160">
    <property type="entry name" value="DUF3995"/>
    <property type="match status" value="1"/>
</dbReference>
<proteinExistence type="predicted"/>
<evidence type="ECO:0000313" key="2">
    <source>
        <dbReference type="Proteomes" id="UP000192929"/>
    </source>
</evidence>
<protein>
    <submittedName>
        <fullName evidence="1">Uncharacterized protein</fullName>
    </submittedName>
</protein>
<sequence length="172" mass="19033">MSLLPRSHGGRGWVWLACAAGVVHAGFSLYWALGGHWLLDTVGQWTVRLSYEAPLAVGLGLGMVSLFKLMAAVIPVAEAYDRVPWRRFWRAISWVGAVVLVVYGGTNTVISNAVLIGLIRPATGYERLAMIGHAWLWDPLFLVWGAALLIHLWRSRPARTRPHGTRESLIGR</sequence>
<reference evidence="2" key="1">
    <citation type="submission" date="2017-04" db="EMBL/GenBank/DDBJ databases">
        <authorList>
            <person name="Varghese N."/>
            <person name="Submissions S."/>
        </authorList>
    </citation>
    <scope>NUCLEOTIDE SEQUENCE [LARGE SCALE GENOMIC DNA]</scope>
    <source>
        <strain evidence="2">NIO-1021</strain>
    </source>
</reference>
<dbReference type="AlphaFoldDB" id="A0A1X7DVS5"/>
<dbReference type="RefSeq" id="WP_085107897.1">
    <property type="nucleotide sequence ID" value="NZ_CP035504.1"/>
</dbReference>
<evidence type="ECO:0000313" key="1">
    <source>
        <dbReference type="EMBL" id="SMF22573.1"/>
    </source>
</evidence>
<organism evidence="1 2">
    <name type="scientific">Kocuria marina subsp. indica</name>
    <dbReference type="NCBI Taxonomy" id="1049583"/>
    <lineage>
        <taxon>Bacteria</taxon>
        <taxon>Bacillati</taxon>
        <taxon>Actinomycetota</taxon>
        <taxon>Actinomycetes</taxon>
        <taxon>Micrococcales</taxon>
        <taxon>Micrococcaceae</taxon>
        <taxon>Kocuria</taxon>
    </lineage>
</organism>
<dbReference type="EMBL" id="FXAC01000016">
    <property type="protein sequence ID" value="SMF22573.1"/>
    <property type="molecule type" value="Genomic_DNA"/>
</dbReference>
<keyword evidence="2" id="KW-1185">Reference proteome</keyword>
<dbReference type="InterPro" id="IPR025058">
    <property type="entry name" value="DUF3995"/>
</dbReference>
<accession>A0A1X7DVS5</accession>
<gene>
    <name evidence="1" type="ORF">SAMN06296028_11623</name>
</gene>
<dbReference type="Proteomes" id="UP000192929">
    <property type="component" value="Unassembled WGS sequence"/>
</dbReference>